<keyword evidence="2" id="KW-0732">Signal</keyword>
<gene>
    <name evidence="4" type="ORF">A3G90_02900</name>
</gene>
<accession>A0A1F6FGK5</accession>
<dbReference type="Gene3D" id="3.20.20.370">
    <property type="entry name" value="Glycoside hydrolase/deacetylase"/>
    <property type="match status" value="1"/>
</dbReference>
<feature type="domain" description="NodB homology" evidence="3">
    <location>
        <begin position="1"/>
        <end position="211"/>
    </location>
</feature>
<organism evidence="4 5">
    <name type="scientific">Candidatus Kaiserbacteria bacterium RIFCSPLOWO2_12_FULL_45_26</name>
    <dbReference type="NCBI Taxonomy" id="1798525"/>
    <lineage>
        <taxon>Bacteria</taxon>
        <taxon>Candidatus Kaiseribacteriota</taxon>
    </lineage>
</organism>
<dbReference type="PANTHER" id="PTHR34216">
    <property type="match status" value="1"/>
</dbReference>
<evidence type="ECO:0000256" key="2">
    <source>
        <dbReference type="ARBA" id="ARBA00022729"/>
    </source>
</evidence>
<protein>
    <recommendedName>
        <fullName evidence="3">NodB homology domain-containing protein</fullName>
    </recommendedName>
</protein>
<dbReference type="PROSITE" id="PS51677">
    <property type="entry name" value="NODB"/>
    <property type="match status" value="1"/>
</dbReference>
<dbReference type="SUPFAM" id="SSF88713">
    <property type="entry name" value="Glycoside hydrolase/deacetylase"/>
    <property type="match status" value="1"/>
</dbReference>
<dbReference type="InterPro" id="IPR011330">
    <property type="entry name" value="Glyco_hydro/deAcase_b/a-brl"/>
</dbReference>
<dbReference type="PANTHER" id="PTHR34216:SF3">
    <property type="entry name" value="POLY-BETA-1,6-N-ACETYL-D-GLUCOSAMINE N-DEACETYLASE"/>
    <property type="match status" value="1"/>
</dbReference>
<dbReference type="GO" id="GO:0005975">
    <property type="term" value="P:carbohydrate metabolic process"/>
    <property type="evidence" value="ECO:0007669"/>
    <property type="project" value="InterPro"/>
</dbReference>
<dbReference type="CDD" id="cd10970">
    <property type="entry name" value="CE4_DAC_u1_6s"/>
    <property type="match status" value="1"/>
</dbReference>
<reference evidence="4 5" key="1">
    <citation type="journal article" date="2016" name="Nat. Commun.">
        <title>Thousands of microbial genomes shed light on interconnected biogeochemical processes in an aquifer system.</title>
        <authorList>
            <person name="Anantharaman K."/>
            <person name="Brown C.T."/>
            <person name="Hug L.A."/>
            <person name="Sharon I."/>
            <person name="Castelle C.J."/>
            <person name="Probst A.J."/>
            <person name="Thomas B.C."/>
            <person name="Singh A."/>
            <person name="Wilkins M.J."/>
            <person name="Karaoz U."/>
            <person name="Brodie E.L."/>
            <person name="Williams K.H."/>
            <person name="Hubbard S.S."/>
            <person name="Banfield J.F."/>
        </authorList>
    </citation>
    <scope>NUCLEOTIDE SEQUENCE [LARGE SCALE GENOMIC DNA]</scope>
</reference>
<dbReference type="GO" id="GO:0016810">
    <property type="term" value="F:hydrolase activity, acting on carbon-nitrogen (but not peptide) bonds"/>
    <property type="evidence" value="ECO:0007669"/>
    <property type="project" value="InterPro"/>
</dbReference>
<dbReference type="InterPro" id="IPR051398">
    <property type="entry name" value="Polysacch_Deacetylase"/>
</dbReference>
<name>A0A1F6FGK5_9BACT</name>
<dbReference type="Proteomes" id="UP000177325">
    <property type="component" value="Unassembled WGS sequence"/>
</dbReference>
<evidence type="ECO:0000256" key="1">
    <source>
        <dbReference type="ARBA" id="ARBA00004613"/>
    </source>
</evidence>
<sequence>MTFTFDDAPRSVYTQAYPLLKAVGLPATIYLSTGFVEVYGYIKWTDIKELEANGWEIGAHTHTHADLTKLAPGDMVTEIAKSQQLFSEHGYRPVSFSAPYGEYGERELTELKRVYSSNRAAWGNGGINNYHNRDAYNLVSLGVTLETTLDEVQKQIKAIKKDGGWLILQFHQIDNGQNEPMAFSKESIFTTKIFPEILKIILKEEVPVRTVRDIIENP</sequence>
<dbReference type="STRING" id="1798525.A3G90_02900"/>
<evidence type="ECO:0000259" key="3">
    <source>
        <dbReference type="PROSITE" id="PS51677"/>
    </source>
</evidence>
<dbReference type="EMBL" id="MFMM01000001">
    <property type="protein sequence ID" value="OGG84988.1"/>
    <property type="molecule type" value="Genomic_DNA"/>
</dbReference>
<comment type="subcellular location">
    <subcellularLocation>
        <location evidence="1">Secreted</location>
    </subcellularLocation>
</comment>
<proteinExistence type="predicted"/>
<evidence type="ECO:0000313" key="5">
    <source>
        <dbReference type="Proteomes" id="UP000177325"/>
    </source>
</evidence>
<dbReference type="Pfam" id="PF01522">
    <property type="entry name" value="Polysacc_deac_1"/>
    <property type="match status" value="1"/>
</dbReference>
<dbReference type="AlphaFoldDB" id="A0A1F6FGK5"/>
<dbReference type="GO" id="GO:0005576">
    <property type="term" value="C:extracellular region"/>
    <property type="evidence" value="ECO:0007669"/>
    <property type="project" value="UniProtKB-SubCell"/>
</dbReference>
<evidence type="ECO:0000313" key="4">
    <source>
        <dbReference type="EMBL" id="OGG84988.1"/>
    </source>
</evidence>
<dbReference type="InterPro" id="IPR002509">
    <property type="entry name" value="NODB_dom"/>
</dbReference>
<comment type="caution">
    <text evidence="4">The sequence shown here is derived from an EMBL/GenBank/DDBJ whole genome shotgun (WGS) entry which is preliminary data.</text>
</comment>